<evidence type="ECO:0000256" key="2">
    <source>
        <dbReference type="ARBA" id="ARBA00023002"/>
    </source>
</evidence>
<keyword evidence="2" id="KW-0560">Oxidoreductase</keyword>
<proteinExistence type="inferred from homology"/>
<sequence>MSMQSGRVDGKVALITGGASGMGEAIATRFVREGASVVIADMDASRGKALEERLGLQARFMPLDVRSEGDWNSAVNEVERQFGPLSILVNCAGILKESSLEYTTPEEYRLLTDVMQFGVYLGMRAVAPSMRRDGGGSIINISSTAGIVGYPQTFAYTAAKWAVRGMTKAAALDLADGKIRVNSIHPGNTNTPMIQCNDYSVEDVPLKRNASAEEIAHLALFLASDESLYITGAEHVIDGGFTAY</sequence>
<gene>
    <name evidence="3" type="ORF">MU848_13425</name>
</gene>
<comment type="similarity">
    <text evidence="1">Belongs to the short-chain dehydrogenases/reductases (SDR) family.</text>
</comment>
<dbReference type="PRINTS" id="PR00081">
    <property type="entry name" value="GDHRDH"/>
</dbReference>
<organism evidence="3 4">
    <name type="scientific">Sphingobium agri</name>
    <dbReference type="NCBI Taxonomy" id="2933566"/>
    <lineage>
        <taxon>Bacteria</taxon>
        <taxon>Pseudomonadati</taxon>
        <taxon>Pseudomonadota</taxon>
        <taxon>Alphaproteobacteria</taxon>
        <taxon>Sphingomonadales</taxon>
        <taxon>Sphingomonadaceae</taxon>
        <taxon>Sphingobium</taxon>
    </lineage>
</organism>
<dbReference type="Proteomes" id="UP001203512">
    <property type="component" value="Unassembled WGS sequence"/>
</dbReference>
<dbReference type="InterPro" id="IPR002347">
    <property type="entry name" value="SDR_fam"/>
</dbReference>
<evidence type="ECO:0000313" key="3">
    <source>
        <dbReference type="EMBL" id="MCK0532585.1"/>
    </source>
</evidence>
<dbReference type="PRINTS" id="PR00080">
    <property type="entry name" value="SDRFAMILY"/>
</dbReference>
<evidence type="ECO:0000256" key="1">
    <source>
        <dbReference type="ARBA" id="ARBA00006484"/>
    </source>
</evidence>
<dbReference type="SUPFAM" id="SSF51735">
    <property type="entry name" value="NAD(P)-binding Rossmann-fold domains"/>
    <property type="match status" value="1"/>
</dbReference>
<dbReference type="PANTHER" id="PTHR42760:SF133">
    <property type="entry name" value="3-OXOACYL-[ACYL-CARRIER-PROTEIN] REDUCTASE"/>
    <property type="match status" value="1"/>
</dbReference>
<keyword evidence="4" id="KW-1185">Reference proteome</keyword>
<protein>
    <submittedName>
        <fullName evidence="3">SDR family oxidoreductase</fullName>
    </submittedName>
</protein>
<dbReference type="PROSITE" id="PS00061">
    <property type="entry name" value="ADH_SHORT"/>
    <property type="match status" value="1"/>
</dbReference>
<dbReference type="PANTHER" id="PTHR42760">
    <property type="entry name" value="SHORT-CHAIN DEHYDROGENASES/REDUCTASES FAMILY MEMBER"/>
    <property type="match status" value="1"/>
</dbReference>
<reference evidence="3 4" key="1">
    <citation type="submission" date="2022-04" db="EMBL/GenBank/DDBJ databases">
        <authorList>
            <person name="Huq M.A."/>
        </authorList>
    </citation>
    <scope>NUCLEOTIDE SEQUENCE [LARGE SCALE GENOMIC DNA]</scope>
    <source>
        <strain evidence="3 4">MAH-33</strain>
    </source>
</reference>
<dbReference type="InterPro" id="IPR036291">
    <property type="entry name" value="NAD(P)-bd_dom_sf"/>
</dbReference>
<comment type="caution">
    <text evidence="3">The sequence shown here is derived from an EMBL/GenBank/DDBJ whole genome shotgun (WGS) entry which is preliminary data.</text>
</comment>
<dbReference type="EMBL" id="JALKHS010000010">
    <property type="protein sequence ID" value="MCK0532585.1"/>
    <property type="molecule type" value="Genomic_DNA"/>
</dbReference>
<accession>A0ABT0DZN9</accession>
<dbReference type="Gene3D" id="3.40.50.720">
    <property type="entry name" value="NAD(P)-binding Rossmann-like Domain"/>
    <property type="match status" value="1"/>
</dbReference>
<evidence type="ECO:0000313" key="4">
    <source>
        <dbReference type="Proteomes" id="UP001203512"/>
    </source>
</evidence>
<dbReference type="RefSeq" id="WP_247233167.1">
    <property type="nucleotide sequence ID" value="NZ_JALKHS010000010.1"/>
</dbReference>
<dbReference type="InterPro" id="IPR020904">
    <property type="entry name" value="Sc_DH/Rdtase_CS"/>
</dbReference>
<name>A0ABT0DZN9_9SPHN</name>
<dbReference type="Pfam" id="PF13561">
    <property type="entry name" value="adh_short_C2"/>
    <property type="match status" value="1"/>
</dbReference>